<dbReference type="HAMAP" id="MF_04091">
    <property type="entry name" value="ROTA_NSP4"/>
    <property type="match status" value="1"/>
</dbReference>
<dbReference type="InterPro" id="IPR002107">
    <property type="entry name" value="Rotavirus_NSP4"/>
</dbReference>
<evidence type="ECO:0000256" key="15">
    <source>
        <dbReference type="ARBA" id="ARBA00023180"/>
    </source>
</evidence>
<feature type="transmembrane region" description="Helical" evidence="20">
    <location>
        <begin position="32"/>
        <end position="51"/>
    </location>
</feature>
<keyword evidence="10 18" id="KW-0843">Virulence</keyword>
<sequence length="175" mass="20461">MEKLADLNYTLGVITLLNDTLHNILEEPGMVYFPYIAFALTVLFTMHKASLPAMKLAMRTSQCSYRIIKRVVVTLINTLLRLGGYNDYLTDKDETEKQINRVVKELRQQLAMIEKLTTREIEQVELLKRIYDMMVVRQNREIDMSKETNQKAFKTLHDWGNDRNYDDNTDVIAPL</sequence>
<feature type="binding site" evidence="18">
    <location>
        <position position="123"/>
    </location>
    <ligand>
        <name>Ca(2+)</name>
        <dbReference type="ChEBI" id="CHEBI:29108"/>
    </ligand>
</feature>
<evidence type="ECO:0000313" key="21">
    <source>
        <dbReference type="EMBL" id="UHH90653.1"/>
    </source>
</evidence>
<dbReference type="GO" id="GO:0005576">
    <property type="term" value="C:extracellular region"/>
    <property type="evidence" value="ECO:0007669"/>
    <property type="project" value="UniProtKB-SubCell"/>
</dbReference>
<comment type="subunit">
    <text evidence="18">Homotetramer. Interacts with the immature particle in the viroplasm. Interacts with host CAV1, early and late in infection. Interacts with host integrin ITGA1/ITGB1 heterodimer. Interacts with host integrin ITGA2/ITGB1 heterodimer. Interaction with microtubules blocks trafficking to the Golgi apparatus.</text>
</comment>
<proteinExistence type="inferred from homology"/>
<feature type="glycosylation site" description="N-linked (GlcNAc...) asparagine; by host" evidence="18">
    <location>
        <position position="8"/>
    </location>
</feature>
<dbReference type="GO" id="GO:0090729">
    <property type="term" value="F:toxin activity"/>
    <property type="evidence" value="ECO:0007669"/>
    <property type="project" value="UniProtKB-UniRule"/>
</dbReference>
<feature type="glycosylation site" description="N-linked (GlcNAc...) asparagine; by host" evidence="18">
    <location>
        <position position="18"/>
    </location>
</feature>
<evidence type="ECO:0000256" key="1">
    <source>
        <dbReference type="ARBA" id="ARBA00022448"/>
    </source>
</evidence>
<evidence type="ECO:0000256" key="4">
    <source>
        <dbReference type="ARBA" id="ARBA00022656"/>
    </source>
</evidence>
<comment type="subcellular location">
    <subcellularLocation>
        <location evidence="18">Host rough endoplasmic reticulum membrane</location>
        <topology evidence="18">Single-pass type III membrane protein</topology>
    </subcellularLocation>
    <subcellularLocation>
        <location evidence="18">Host membrane</location>
        <location evidence="18">Host caveola</location>
        <topology evidence="18">Single-pass type III membrane protein</topology>
    </subcellularLocation>
    <subcellularLocation>
        <location evidence="18">Secreted</location>
    </subcellularLocation>
    <text evidence="18">NSP4 localizes also in vesicular structures which contain autophagosomal markers and associate with viroplasms in virus-infected cells. Additionally, a soluble form of glycosylated NSP4 is secreted despite retention of its transmembrane domain.</text>
</comment>
<keyword evidence="17 18" id="KW-0407">Ion channel</keyword>
<keyword evidence="2 18" id="KW-0964">Secreted</keyword>
<protein>
    <recommendedName>
        <fullName evidence="18">Non-structural glycoprotein 4</fullName>
        <shortName evidence="18">NSP4</shortName>
    </recommendedName>
    <alternativeName>
        <fullName evidence="18">NCVP5</fullName>
    </alternativeName>
    <alternativeName>
        <fullName evidence="18">NS28</fullName>
    </alternativeName>
</protein>
<evidence type="ECO:0000256" key="8">
    <source>
        <dbReference type="ARBA" id="ARBA00022968"/>
    </source>
</evidence>
<feature type="topological domain" description="Cytoplasmic" evidence="18">
    <location>
        <begin position="52"/>
        <end position="175"/>
    </location>
</feature>
<keyword evidence="19" id="KW-0175">Coiled coil</keyword>
<keyword evidence="18" id="KW-0479">Metal-binding</keyword>
<evidence type="ECO:0000256" key="10">
    <source>
        <dbReference type="ARBA" id="ARBA00023026"/>
    </source>
</evidence>
<evidence type="ECO:0000256" key="20">
    <source>
        <dbReference type="SAM" id="Phobius"/>
    </source>
</evidence>
<evidence type="ECO:0000256" key="13">
    <source>
        <dbReference type="ARBA" id="ARBA00023065"/>
    </source>
</evidence>
<keyword evidence="14 18" id="KW-0472">Membrane</keyword>
<evidence type="ECO:0000256" key="5">
    <source>
        <dbReference type="ARBA" id="ARBA00022692"/>
    </source>
</evidence>
<keyword evidence="18" id="KW-0106">Calcium</keyword>
<dbReference type="GO" id="GO:0016032">
    <property type="term" value="P:viral process"/>
    <property type="evidence" value="ECO:0007669"/>
    <property type="project" value="UniProtKB-UniRule"/>
</dbReference>
<dbReference type="GO" id="GO:0015267">
    <property type="term" value="F:channel activity"/>
    <property type="evidence" value="ECO:0007669"/>
    <property type="project" value="UniProtKB-KW"/>
</dbReference>
<comment type="PTM">
    <text evidence="18">The N-glycosyl content is primarily Man(9)GlcNAc, with a small amount of Man(8)GlcNAc.</text>
</comment>
<keyword evidence="7 18" id="KW-1043">Host membrane</keyword>
<evidence type="ECO:0000256" key="12">
    <source>
        <dbReference type="ARBA" id="ARBA00023050"/>
    </source>
</evidence>
<dbReference type="EMBL" id="MT276823">
    <property type="protein sequence ID" value="UHH90653.1"/>
    <property type="molecule type" value="Genomic_RNA"/>
</dbReference>
<keyword evidence="5 18" id="KW-0812">Transmembrane</keyword>
<evidence type="ECO:0000256" key="11">
    <source>
        <dbReference type="ARBA" id="ARBA00023039"/>
    </source>
</evidence>
<keyword evidence="11 18" id="KW-1182">Viral ion channel</keyword>
<gene>
    <name evidence="21" type="primary">NSP4</name>
</gene>
<comment type="function">
    <text evidence="18">The secreted form acts as an enterotoxin that causes phospholipase C-dependent elevation of the intracellular calcium concentration in host intestinal mucosa cells. Increased concentration of intracellular calcium disrupts the cytoskeleton and the tight junctions, raising the paracellular permeability. Potentiates chloride ion secretion through a calcium ion-dependent signaling pathway, inducing age-dependent diarrhea. To perform this enterotoxigenic role in vivo, NSP4 is released from infected enterocytes in a soluble form capable of diffusing within the intestinal lumen and interacting with host plasma membrane receptors on neighboring epithelial cells such as integrins ITGA1/ITGB1 and ITGA2/ITGB1.</text>
</comment>
<keyword evidence="6 18" id="KW-0260">Enterotoxin</keyword>
<evidence type="ECO:0000256" key="14">
    <source>
        <dbReference type="ARBA" id="ARBA00023136"/>
    </source>
</evidence>
<evidence type="ECO:0000256" key="2">
    <source>
        <dbReference type="ARBA" id="ARBA00022525"/>
    </source>
</evidence>
<comment type="similarity">
    <text evidence="18">Belongs to the rotavirus NSP4 family.</text>
</comment>
<comment type="function">
    <text evidence="18">Plays an essential role in the virus replication cycle by acting as a viroporin. Creates a pore in the host endoplasmic reticulum and as a consequence releases Ca(2+) in the cytoplasm of infected cell. In turn, high levels of cytoplasmic calcium trigger membrane trafficking and transport of viral ER-associated proteins to viroplasms, sites of viral genome replication and immature particle assembly.</text>
</comment>
<organism evidence="21">
    <name type="scientific">Murine rotavirus A</name>
    <dbReference type="NCBI Taxonomy" id="418976"/>
    <lineage>
        <taxon>Viruses</taxon>
        <taxon>Riboviria</taxon>
        <taxon>Orthornavirae</taxon>
        <taxon>Duplornaviricota</taxon>
        <taxon>Resentoviricetes</taxon>
        <taxon>Reovirales</taxon>
        <taxon>Sedoreoviridae</taxon>
        <taxon>Rotavirus</taxon>
        <taxon>Murine rotavirus</taxon>
    </lineage>
</organism>
<reference evidence="21" key="1">
    <citation type="submission" date="2020-04" db="EMBL/GenBank/DDBJ databases">
        <title>Genomic Characterization of Group A Rotavirus Strains CC425, EDIM, and Ph158.</title>
        <authorList>
            <person name="Katz E.M."/>
            <person name="Mijatovic Rustempasic S."/>
            <person name="Bowen M.D."/>
        </authorList>
    </citation>
    <scope>NUCLEOTIDE SEQUENCE</scope>
    <source>
        <strain evidence="21">EDIM</strain>
    </source>
</reference>
<evidence type="ECO:0000256" key="6">
    <source>
        <dbReference type="ARBA" id="ARBA00022861"/>
    </source>
</evidence>
<keyword evidence="3 18" id="KW-0945">Host-virus interaction</keyword>
<evidence type="ECO:0000256" key="17">
    <source>
        <dbReference type="ARBA" id="ARBA00023303"/>
    </source>
</evidence>
<keyword evidence="13 18" id="KW-0406">Ion transport</keyword>
<feature type="topological domain" description="Lumenal" evidence="18">
    <location>
        <begin position="1"/>
        <end position="28"/>
    </location>
</feature>
<dbReference type="GO" id="GO:0034220">
    <property type="term" value="P:monoatomic ion transmembrane transport"/>
    <property type="evidence" value="ECO:0007669"/>
    <property type="project" value="UniProtKB-KW"/>
</dbReference>
<dbReference type="SUPFAM" id="SSF58030">
    <property type="entry name" value="Rotavirus nonstructural proteins"/>
    <property type="match status" value="1"/>
</dbReference>
<dbReference type="GO" id="GO:0046872">
    <property type="term" value="F:metal ion binding"/>
    <property type="evidence" value="ECO:0007669"/>
    <property type="project" value="UniProtKB-UniRule"/>
</dbReference>
<evidence type="ECO:0000256" key="19">
    <source>
        <dbReference type="SAM" id="Coils"/>
    </source>
</evidence>
<evidence type="ECO:0000256" key="7">
    <source>
        <dbReference type="ARBA" id="ARBA00022870"/>
    </source>
</evidence>
<dbReference type="Gene3D" id="1.20.5.430">
    <property type="match status" value="1"/>
</dbReference>
<keyword evidence="8 18" id="KW-0735">Signal-anchor</keyword>
<keyword evidence="12 18" id="KW-1072">Activation of host autophagy by virus</keyword>
<evidence type="ECO:0000256" key="18">
    <source>
        <dbReference type="HAMAP-Rule" id="MF_04091"/>
    </source>
</evidence>
<dbReference type="GO" id="GO:0044169">
    <property type="term" value="C:host cell rough endoplasmic reticulum membrane"/>
    <property type="evidence" value="ECO:0007669"/>
    <property type="project" value="UniProtKB-SubCell"/>
</dbReference>
<accession>A0A8K1ZRL0</accession>
<evidence type="ECO:0000256" key="9">
    <source>
        <dbReference type="ARBA" id="ARBA00022989"/>
    </source>
</evidence>
<dbReference type="Pfam" id="PF01452">
    <property type="entry name" value="Rota_NSP4"/>
    <property type="match status" value="1"/>
</dbReference>
<evidence type="ECO:0000256" key="16">
    <source>
        <dbReference type="ARBA" id="ARBA00023184"/>
    </source>
</evidence>
<keyword evidence="4 18" id="KW-0800">Toxin</keyword>
<dbReference type="GO" id="GO:0016020">
    <property type="term" value="C:membrane"/>
    <property type="evidence" value="ECO:0007669"/>
    <property type="project" value="UniProtKB-UniRule"/>
</dbReference>
<keyword evidence="15 18" id="KW-0325">Glycoprotein</keyword>
<keyword evidence="9 18" id="KW-1133">Transmembrane helix</keyword>
<evidence type="ECO:0000256" key="3">
    <source>
        <dbReference type="ARBA" id="ARBA00022581"/>
    </source>
</evidence>
<keyword evidence="16 18" id="KW-1038">Host endoplasmic reticulum</keyword>
<keyword evidence="1 18" id="KW-0813">Transport</keyword>
<comment type="domain">
    <text evidence="18">Binds 1 calcium ion per tetramer.</text>
</comment>
<feature type="binding site" evidence="18">
    <location>
        <position position="120"/>
    </location>
    <ligand>
        <name>Ca(2+)</name>
        <dbReference type="ChEBI" id="CHEBI:29108"/>
    </ligand>
</feature>
<feature type="coiled-coil region" evidence="19">
    <location>
        <begin position="85"/>
        <end position="116"/>
    </location>
</feature>
<dbReference type="GO" id="GO:0044155">
    <property type="term" value="C:host caveola"/>
    <property type="evidence" value="ECO:0007669"/>
    <property type="project" value="UniProtKB-SubCell"/>
</dbReference>
<dbReference type="GO" id="GO:0039520">
    <property type="term" value="P:symbiont-mediated activation of host autophagy"/>
    <property type="evidence" value="ECO:0007669"/>
    <property type="project" value="UniProtKB-KW"/>
</dbReference>
<name>A0A8K1ZRL0_9REOV</name>